<dbReference type="Proteomes" id="UP000199701">
    <property type="component" value="Unassembled WGS sequence"/>
</dbReference>
<sequence>MKRELKCLRCDQQMEYMKSEKIQLGQTGYFWGNLSNLTAGALEVDIYICNTCGKIEFFQAEEQEDIDHIAQRVCPRCGKLHDMDYPKCPFCKYNFLVDEQL</sequence>
<gene>
    <name evidence="1" type="ORF">SAMN05421659_10518</name>
</gene>
<keyword evidence="2" id="KW-1185">Reference proteome</keyword>
<proteinExistence type="predicted"/>
<dbReference type="STRING" id="99656.SAMN05421659_10518"/>
<reference evidence="1 2" key="1">
    <citation type="submission" date="2016-10" db="EMBL/GenBank/DDBJ databases">
        <authorList>
            <person name="de Groot N.N."/>
        </authorList>
    </citation>
    <scope>NUCLEOTIDE SEQUENCE [LARGE SCALE GENOMIC DNA]</scope>
    <source>
        <strain evidence="1 2">DSM 9179</strain>
    </source>
</reference>
<dbReference type="AlphaFoldDB" id="A0A1I0PDV3"/>
<evidence type="ECO:0000313" key="1">
    <source>
        <dbReference type="EMBL" id="SEW12600.1"/>
    </source>
</evidence>
<dbReference type="OrthoDB" id="2085419at2"/>
<dbReference type="EMBL" id="FOJI01000005">
    <property type="protein sequence ID" value="SEW12600.1"/>
    <property type="molecule type" value="Genomic_DNA"/>
</dbReference>
<evidence type="ECO:0000313" key="2">
    <source>
        <dbReference type="Proteomes" id="UP000199701"/>
    </source>
</evidence>
<dbReference type="RefSeq" id="WP_092452276.1">
    <property type="nucleotide sequence ID" value="NZ_FOJI01000005.1"/>
</dbReference>
<accession>A0A1I0PDV3</accession>
<name>A0A1I0PDV3_9FIRM</name>
<protein>
    <submittedName>
        <fullName evidence="1">Uncharacterized protein</fullName>
    </submittedName>
</protein>
<organism evidence="1 2">
    <name type="scientific">[Clostridium] fimetarium</name>
    <dbReference type="NCBI Taxonomy" id="99656"/>
    <lineage>
        <taxon>Bacteria</taxon>
        <taxon>Bacillati</taxon>
        <taxon>Bacillota</taxon>
        <taxon>Clostridia</taxon>
        <taxon>Lachnospirales</taxon>
        <taxon>Lachnospiraceae</taxon>
    </lineage>
</organism>